<reference evidence="2" key="3">
    <citation type="submission" date="2015-04" db="UniProtKB">
        <authorList>
            <consortium name="EnsemblPlants"/>
        </authorList>
    </citation>
    <scope>IDENTIFICATION</scope>
    <source>
        <strain evidence="2">cv. Jemalong A17</strain>
    </source>
</reference>
<evidence type="ECO:0000313" key="2">
    <source>
        <dbReference type="EnsemblPlants" id="AES72461"/>
    </source>
</evidence>
<dbReference type="EnsemblPlants" id="AES72461">
    <property type="protein sequence ID" value="AES72461"/>
    <property type="gene ID" value="MTR_3g091030"/>
</dbReference>
<evidence type="ECO:0000313" key="1">
    <source>
        <dbReference type="EMBL" id="AES72461.1"/>
    </source>
</evidence>
<dbReference type="AlphaFoldDB" id="G7J6S9"/>
<accession>G7J6S9</accession>
<keyword evidence="3" id="KW-1185">Reference proteome</keyword>
<dbReference type="Proteomes" id="UP000002051">
    <property type="component" value="Chromosome 3"/>
</dbReference>
<reference evidence="1 3" key="2">
    <citation type="journal article" date="2014" name="BMC Genomics">
        <title>An improved genome release (version Mt4.0) for the model legume Medicago truncatula.</title>
        <authorList>
            <person name="Tang H."/>
            <person name="Krishnakumar V."/>
            <person name="Bidwell S."/>
            <person name="Rosen B."/>
            <person name="Chan A."/>
            <person name="Zhou S."/>
            <person name="Gentzbittel L."/>
            <person name="Childs K.L."/>
            <person name="Yandell M."/>
            <person name="Gundlach H."/>
            <person name="Mayer K.F."/>
            <person name="Schwartz D.C."/>
            <person name="Town C.D."/>
        </authorList>
    </citation>
    <scope>GENOME REANNOTATION</scope>
    <source>
        <strain evidence="2 3">cv. Jemalong A17</strain>
    </source>
</reference>
<organism evidence="1 3">
    <name type="scientific">Medicago truncatula</name>
    <name type="common">Barrel medic</name>
    <name type="synonym">Medicago tribuloides</name>
    <dbReference type="NCBI Taxonomy" id="3880"/>
    <lineage>
        <taxon>Eukaryota</taxon>
        <taxon>Viridiplantae</taxon>
        <taxon>Streptophyta</taxon>
        <taxon>Embryophyta</taxon>
        <taxon>Tracheophyta</taxon>
        <taxon>Spermatophyta</taxon>
        <taxon>Magnoliopsida</taxon>
        <taxon>eudicotyledons</taxon>
        <taxon>Gunneridae</taxon>
        <taxon>Pentapetalae</taxon>
        <taxon>rosids</taxon>
        <taxon>fabids</taxon>
        <taxon>Fabales</taxon>
        <taxon>Fabaceae</taxon>
        <taxon>Papilionoideae</taxon>
        <taxon>50 kb inversion clade</taxon>
        <taxon>NPAAA clade</taxon>
        <taxon>Hologalegina</taxon>
        <taxon>IRL clade</taxon>
        <taxon>Trifolieae</taxon>
        <taxon>Medicago</taxon>
    </lineage>
</organism>
<dbReference type="EMBL" id="CM001219">
    <property type="protein sequence ID" value="AES72461.1"/>
    <property type="molecule type" value="Genomic_DNA"/>
</dbReference>
<gene>
    <name evidence="1" type="ordered locus">MTR_3g091030</name>
</gene>
<reference evidence="1 3" key="1">
    <citation type="journal article" date="2011" name="Nature">
        <title>The Medicago genome provides insight into the evolution of rhizobial symbioses.</title>
        <authorList>
            <person name="Young N.D."/>
            <person name="Debelle F."/>
            <person name="Oldroyd G.E."/>
            <person name="Geurts R."/>
            <person name="Cannon S.B."/>
            <person name="Udvardi M.K."/>
            <person name="Benedito V.A."/>
            <person name="Mayer K.F."/>
            <person name="Gouzy J."/>
            <person name="Schoof H."/>
            <person name="Van de Peer Y."/>
            <person name="Proost S."/>
            <person name="Cook D.R."/>
            <person name="Meyers B.C."/>
            <person name="Spannagl M."/>
            <person name="Cheung F."/>
            <person name="De Mita S."/>
            <person name="Krishnakumar V."/>
            <person name="Gundlach H."/>
            <person name="Zhou S."/>
            <person name="Mudge J."/>
            <person name="Bharti A.K."/>
            <person name="Murray J.D."/>
            <person name="Naoumkina M.A."/>
            <person name="Rosen B."/>
            <person name="Silverstein K.A."/>
            <person name="Tang H."/>
            <person name="Rombauts S."/>
            <person name="Zhao P.X."/>
            <person name="Zhou P."/>
            <person name="Barbe V."/>
            <person name="Bardou P."/>
            <person name="Bechner M."/>
            <person name="Bellec A."/>
            <person name="Berger A."/>
            <person name="Berges H."/>
            <person name="Bidwell S."/>
            <person name="Bisseling T."/>
            <person name="Choisne N."/>
            <person name="Couloux A."/>
            <person name="Denny R."/>
            <person name="Deshpande S."/>
            <person name="Dai X."/>
            <person name="Doyle J.J."/>
            <person name="Dudez A.M."/>
            <person name="Farmer A.D."/>
            <person name="Fouteau S."/>
            <person name="Franken C."/>
            <person name="Gibelin C."/>
            <person name="Gish J."/>
            <person name="Goldstein S."/>
            <person name="Gonzalez A.J."/>
            <person name="Green P.J."/>
            <person name="Hallab A."/>
            <person name="Hartog M."/>
            <person name="Hua A."/>
            <person name="Humphray S.J."/>
            <person name="Jeong D.H."/>
            <person name="Jing Y."/>
            <person name="Jocker A."/>
            <person name="Kenton S.M."/>
            <person name="Kim D.J."/>
            <person name="Klee K."/>
            <person name="Lai H."/>
            <person name="Lang C."/>
            <person name="Lin S."/>
            <person name="Macmil S.L."/>
            <person name="Magdelenat G."/>
            <person name="Matthews L."/>
            <person name="McCorrison J."/>
            <person name="Monaghan E.L."/>
            <person name="Mun J.H."/>
            <person name="Najar F.Z."/>
            <person name="Nicholson C."/>
            <person name="Noirot C."/>
            <person name="O'Bleness M."/>
            <person name="Paule C.R."/>
            <person name="Poulain J."/>
            <person name="Prion F."/>
            <person name="Qin B."/>
            <person name="Qu C."/>
            <person name="Retzel E.F."/>
            <person name="Riddle C."/>
            <person name="Sallet E."/>
            <person name="Samain S."/>
            <person name="Samson N."/>
            <person name="Sanders I."/>
            <person name="Saurat O."/>
            <person name="Scarpelli C."/>
            <person name="Schiex T."/>
            <person name="Segurens B."/>
            <person name="Severin A.J."/>
            <person name="Sherrier D.J."/>
            <person name="Shi R."/>
            <person name="Sims S."/>
            <person name="Singer S.R."/>
            <person name="Sinharoy S."/>
            <person name="Sterck L."/>
            <person name="Viollet A."/>
            <person name="Wang B.B."/>
            <person name="Wang K."/>
            <person name="Wang M."/>
            <person name="Wang X."/>
            <person name="Warfsmann J."/>
            <person name="Weissenbach J."/>
            <person name="White D.D."/>
            <person name="White J.D."/>
            <person name="Wiley G.B."/>
            <person name="Wincker P."/>
            <person name="Xing Y."/>
            <person name="Yang L."/>
            <person name="Yao Z."/>
            <person name="Ying F."/>
            <person name="Zhai J."/>
            <person name="Zhou L."/>
            <person name="Zuber A."/>
            <person name="Denarie J."/>
            <person name="Dixon R.A."/>
            <person name="May G.D."/>
            <person name="Schwartz D.C."/>
            <person name="Rogers J."/>
            <person name="Quetier F."/>
            <person name="Town C.D."/>
            <person name="Roe B.A."/>
        </authorList>
    </citation>
    <scope>NUCLEOTIDE SEQUENCE [LARGE SCALE GENOMIC DNA]</scope>
    <source>
        <strain evidence="1">A17</strain>
        <strain evidence="2 3">cv. Jemalong A17</strain>
    </source>
</reference>
<dbReference type="HOGENOM" id="CLU_2065009_0_0_1"/>
<name>G7J6S9_MEDTR</name>
<proteinExistence type="predicted"/>
<evidence type="ECO:0000313" key="3">
    <source>
        <dbReference type="Proteomes" id="UP000002051"/>
    </source>
</evidence>
<dbReference type="PaxDb" id="3880-AES72461"/>
<protein>
    <submittedName>
        <fullName evidence="1 2">Uncharacterized protein</fullName>
    </submittedName>
</protein>
<sequence>MCYVEIDMLGQRGESGGPSTLRLEQPHKQKRRHTLTQNLKVMGFLVHQFIMLPFKRKRIAVHSFSANGPTLLCTAVAALCADGLAASILPFVEWGYDTTIGSLGELGGTAHIEARTTTQARETPHSYPKP</sequence>